<evidence type="ECO:0000313" key="3">
    <source>
        <dbReference type="EMBL" id="KPN64613.1"/>
    </source>
</evidence>
<gene>
    <name evidence="3" type="ORF">AKJ29_16815</name>
</gene>
<feature type="domain" description="Copper resistance protein D" evidence="2">
    <location>
        <begin position="42"/>
        <end position="140"/>
    </location>
</feature>
<evidence type="ECO:0000259" key="2">
    <source>
        <dbReference type="Pfam" id="PF05425"/>
    </source>
</evidence>
<proteinExistence type="predicted"/>
<dbReference type="OrthoDB" id="1162754at2"/>
<evidence type="ECO:0000313" key="4">
    <source>
        <dbReference type="Proteomes" id="UP000050471"/>
    </source>
</evidence>
<reference evidence="3 4" key="1">
    <citation type="submission" date="2015-09" db="EMBL/GenBank/DDBJ databases">
        <title>Draft genome sequence of Aliiroseovarius crassostreae CV919-312TSm, the causative agent of Roseovarius Oyster Disease (formerly Juvenile Oyster Disease).</title>
        <authorList>
            <person name="Kessner L."/>
            <person name="Spinard E."/>
            <person name="Nelson D."/>
        </authorList>
    </citation>
    <scope>NUCLEOTIDE SEQUENCE [LARGE SCALE GENOMIC DNA]</scope>
    <source>
        <strain evidence="3 4">CV919-312</strain>
    </source>
</reference>
<evidence type="ECO:0000256" key="1">
    <source>
        <dbReference type="SAM" id="Phobius"/>
    </source>
</evidence>
<name>A0A0P7IKI8_9RHOB</name>
<accession>A0A0P7IKI8</accession>
<comment type="caution">
    <text evidence="3">The sequence shown here is derived from an EMBL/GenBank/DDBJ whole genome shotgun (WGS) entry which is preliminary data.</text>
</comment>
<feature type="transmembrane region" description="Helical" evidence="1">
    <location>
        <begin position="50"/>
        <end position="70"/>
    </location>
</feature>
<dbReference type="Proteomes" id="UP000050471">
    <property type="component" value="Unassembled WGS sequence"/>
</dbReference>
<dbReference type="Pfam" id="PF05425">
    <property type="entry name" value="CopD"/>
    <property type="match status" value="1"/>
</dbReference>
<keyword evidence="1" id="KW-1133">Transmembrane helix</keyword>
<feature type="transmembrane region" description="Helical" evidence="1">
    <location>
        <begin position="82"/>
        <end position="102"/>
    </location>
</feature>
<dbReference type="InterPro" id="IPR008457">
    <property type="entry name" value="Cu-R_CopD_dom"/>
</dbReference>
<dbReference type="RefSeq" id="WP_055189029.1">
    <property type="nucleotide sequence ID" value="NZ_FPBS01000001.1"/>
</dbReference>
<dbReference type="GO" id="GO:0016020">
    <property type="term" value="C:membrane"/>
    <property type="evidence" value="ECO:0007669"/>
    <property type="project" value="InterPro"/>
</dbReference>
<organism evidence="3 4">
    <name type="scientific">Aliiroseovarius crassostreae</name>
    <dbReference type="NCBI Taxonomy" id="154981"/>
    <lineage>
        <taxon>Bacteria</taxon>
        <taxon>Pseudomonadati</taxon>
        <taxon>Pseudomonadota</taxon>
        <taxon>Alphaproteobacteria</taxon>
        <taxon>Rhodobacterales</taxon>
        <taxon>Paracoccaceae</taxon>
        <taxon>Aliiroseovarius</taxon>
    </lineage>
</organism>
<keyword evidence="4" id="KW-1185">Reference proteome</keyword>
<keyword evidence="1" id="KW-0812">Transmembrane</keyword>
<feature type="transmembrane region" description="Helical" evidence="1">
    <location>
        <begin position="122"/>
        <end position="141"/>
    </location>
</feature>
<protein>
    <submittedName>
        <fullName evidence="3">Copper resistance protein CopD</fullName>
    </submittedName>
</protein>
<dbReference type="EMBL" id="LKBA01000004">
    <property type="protein sequence ID" value="KPN64613.1"/>
    <property type="molecule type" value="Genomic_DNA"/>
</dbReference>
<sequence length="146" mass="15731">MFYLVLVVHLLGAAVWTGGHIVLATTVLPRALKARDPGILLRFEQGYERVGMPALLAQVVSGLWLAYAFVPDVGDWVRFSDPASTGIGVKLVLLAITAGFAVNARFRVIPTLSPDTLPLMGWHIRAVTTLSVLFVLTGAFLRTGGF</sequence>
<dbReference type="AlphaFoldDB" id="A0A0P7IKI8"/>
<keyword evidence="1" id="KW-0472">Membrane</keyword>